<evidence type="ECO:0000256" key="12">
    <source>
        <dbReference type="ARBA" id="ARBA00038905"/>
    </source>
</evidence>
<dbReference type="InterPro" id="IPR029119">
    <property type="entry name" value="MutY_C"/>
</dbReference>
<name>A0ABT3RDC5_9BACT</name>
<proteinExistence type="inferred from homology"/>
<dbReference type="Gene3D" id="3.90.79.10">
    <property type="entry name" value="Nucleoside Triphosphate Pyrophosphohydrolase"/>
    <property type="match status" value="1"/>
</dbReference>
<dbReference type="PRINTS" id="PR00502">
    <property type="entry name" value="NUDIXFAMILY"/>
</dbReference>
<sequence>MIKVVCAIVEQYERVLVTQRSKKMREALLWEFPGGKLEQNETEGNCLIREIQEELGIEVEPYQRLTPAMYAYPDLSIELIPFLCKYKGGVIQLQEHRTYHWVKPEDLKTYQFCPADVPILEEYLQLIRGRP</sequence>
<protein>
    <recommendedName>
        <fullName evidence="13">8-oxo-dGTP diphosphatase</fullName>
        <ecNumber evidence="12">3.6.1.55</ecNumber>
    </recommendedName>
    <alternativeName>
        <fullName evidence="16">7,8-dihydro-8-oxoguanine-triphosphatase</fullName>
    </alternativeName>
    <alternativeName>
        <fullName evidence="15">Mutator protein MutT</fullName>
    </alternativeName>
    <alternativeName>
        <fullName evidence="14">dGTP pyrophosphohydrolase</fullName>
    </alternativeName>
</protein>
<dbReference type="PANTHER" id="PTHR47707:SF1">
    <property type="entry name" value="NUDIX HYDROLASE FAMILY PROTEIN"/>
    <property type="match status" value="1"/>
</dbReference>
<comment type="similarity">
    <text evidence="2">Belongs to the Nudix hydrolase family.</text>
</comment>
<evidence type="ECO:0000256" key="3">
    <source>
        <dbReference type="ARBA" id="ARBA00022457"/>
    </source>
</evidence>
<evidence type="ECO:0000256" key="8">
    <source>
        <dbReference type="ARBA" id="ARBA00022842"/>
    </source>
</evidence>
<evidence type="ECO:0000256" key="6">
    <source>
        <dbReference type="ARBA" id="ARBA00022763"/>
    </source>
</evidence>
<dbReference type="InterPro" id="IPR020476">
    <property type="entry name" value="Nudix_hydrolase"/>
</dbReference>
<dbReference type="EMBL" id="JAPFQO010000002">
    <property type="protein sequence ID" value="MCX2739372.1"/>
    <property type="molecule type" value="Genomic_DNA"/>
</dbReference>
<comment type="catalytic activity">
    <reaction evidence="11">
        <text>8-oxo-GTP + H2O = 8-oxo-GMP + diphosphate + H(+)</text>
        <dbReference type="Rhea" id="RHEA:67616"/>
        <dbReference type="ChEBI" id="CHEBI:15377"/>
        <dbReference type="ChEBI" id="CHEBI:15378"/>
        <dbReference type="ChEBI" id="CHEBI:33019"/>
        <dbReference type="ChEBI" id="CHEBI:143553"/>
        <dbReference type="ChEBI" id="CHEBI:145694"/>
    </reaction>
</comment>
<evidence type="ECO:0000256" key="10">
    <source>
        <dbReference type="ARBA" id="ARBA00035861"/>
    </source>
</evidence>
<dbReference type="InterPro" id="IPR047127">
    <property type="entry name" value="MutT-like"/>
</dbReference>
<evidence type="ECO:0000256" key="1">
    <source>
        <dbReference type="ARBA" id="ARBA00001946"/>
    </source>
</evidence>
<dbReference type="RefSeq" id="WP_266051431.1">
    <property type="nucleotide sequence ID" value="NZ_JAPFQO010000002.1"/>
</dbReference>
<evidence type="ECO:0000256" key="14">
    <source>
        <dbReference type="ARBA" id="ARBA00041592"/>
    </source>
</evidence>
<accession>A0ABT3RDC5</accession>
<keyword evidence="9" id="KW-0234">DNA repair</keyword>
<comment type="catalytic activity">
    <reaction evidence="10">
        <text>8-oxo-dGTP + H2O = 8-oxo-dGMP + diphosphate + H(+)</text>
        <dbReference type="Rhea" id="RHEA:31575"/>
        <dbReference type="ChEBI" id="CHEBI:15377"/>
        <dbReference type="ChEBI" id="CHEBI:15378"/>
        <dbReference type="ChEBI" id="CHEBI:33019"/>
        <dbReference type="ChEBI" id="CHEBI:63224"/>
        <dbReference type="ChEBI" id="CHEBI:77896"/>
        <dbReference type="EC" id="3.6.1.55"/>
    </reaction>
</comment>
<dbReference type="InterPro" id="IPR020084">
    <property type="entry name" value="NUDIX_hydrolase_CS"/>
</dbReference>
<dbReference type="InterPro" id="IPR000086">
    <property type="entry name" value="NUDIX_hydrolase_dom"/>
</dbReference>
<evidence type="ECO:0000313" key="19">
    <source>
        <dbReference type="Proteomes" id="UP001207228"/>
    </source>
</evidence>
<dbReference type="Proteomes" id="UP001207228">
    <property type="component" value="Unassembled WGS sequence"/>
</dbReference>
<evidence type="ECO:0000256" key="2">
    <source>
        <dbReference type="ARBA" id="ARBA00005582"/>
    </source>
</evidence>
<feature type="domain" description="Nudix hydrolase" evidence="17">
    <location>
        <begin position="1"/>
        <end position="128"/>
    </location>
</feature>
<comment type="cofactor">
    <cofactor evidence="1">
        <name>Mg(2+)</name>
        <dbReference type="ChEBI" id="CHEBI:18420"/>
    </cofactor>
</comment>
<evidence type="ECO:0000259" key="17">
    <source>
        <dbReference type="PROSITE" id="PS51462"/>
    </source>
</evidence>
<gene>
    <name evidence="18" type="ORF">OO017_05390</name>
</gene>
<dbReference type="SUPFAM" id="SSF55811">
    <property type="entry name" value="Nudix"/>
    <property type="match status" value="1"/>
</dbReference>
<keyword evidence="7" id="KW-0378">Hydrolase</keyword>
<evidence type="ECO:0000256" key="7">
    <source>
        <dbReference type="ARBA" id="ARBA00022801"/>
    </source>
</evidence>
<keyword evidence="3" id="KW-0515">Mutator protein</keyword>
<dbReference type="EC" id="3.6.1.55" evidence="12"/>
<evidence type="ECO:0000256" key="4">
    <source>
        <dbReference type="ARBA" id="ARBA00022705"/>
    </source>
</evidence>
<dbReference type="CDD" id="cd03425">
    <property type="entry name" value="NUDIX_MutT_NudA_like"/>
    <property type="match status" value="1"/>
</dbReference>
<comment type="caution">
    <text evidence="18">The sequence shown here is derived from an EMBL/GenBank/DDBJ whole genome shotgun (WGS) entry which is preliminary data.</text>
</comment>
<keyword evidence="8" id="KW-0460">Magnesium</keyword>
<dbReference type="InterPro" id="IPR015797">
    <property type="entry name" value="NUDIX_hydrolase-like_dom_sf"/>
</dbReference>
<keyword evidence="4" id="KW-0235">DNA replication</keyword>
<dbReference type="PROSITE" id="PS51462">
    <property type="entry name" value="NUDIX"/>
    <property type="match status" value="1"/>
</dbReference>
<evidence type="ECO:0000256" key="13">
    <source>
        <dbReference type="ARBA" id="ARBA00040794"/>
    </source>
</evidence>
<dbReference type="PROSITE" id="PS00893">
    <property type="entry name" value="NUDIX_BOX"/>
    <property type="match status" value="1"/>
</dbReference>
<evidence type="ECO:0000256" key="5">
    <source>
        <dbReference type="ARBA" id="ARBA00022723"/>
    </source>
</evidence>
<keyword evidence="6" id="KW-0227">DNA damage</keyword>
<evidence type="ECO:0000313" key="18">
    <source>
        <dbReference type="EMBL" id="MCX2739372.1"/>
    </source>
</evidence>
<reference evidence="18 19" key="1">
    <citation type="submission" date="2022-11" db="EMBL/GenBank/DDBJ databases">
        <title>The characterization of three novel Bacteroidetes species and genomic analysis of their roles in tidal elemental geochemical cycles.</title>
        <authorList>
            <person name="Ma K.-J."/>
        </authorList>
    </citation>
    <scope>NUCLEOTIDE SEQUENCE [LARGE SCALE GENOMIC DNA]</scope>
    <source>
        <strain evidence="18 19">M82</strain>
    </source>
</reference>
<evidence type="ECO:0000256" key="9">
    <source>
        <dbReference type="ARBA" id="ARBA00023204"/>
    </source>
</evidence>
<organism evidence="18 19">
    <name type="scientific">Pontibacter anaerobius</name>
    <dbReference type="NCBI Taxonomy" id="2993940"/>
    <lineage>
        <taxon>Bacteria</taxon>
        <taxon>Pseudomonadati</taxon>
        <taxon>Bacteroidota</taxon>
        <taxon>Cytophagia</taxon>
        <taxon>Cytophagales</taxon>
        <taxon>Hymenobacteraceae</taxon>
        <taxon>Pontibacter</taxon>
    </lineage>
</organism>
<dbReference type="Pfam" id="PF14815">
    <property type="entry name" value="NUDIX_4"/>
    <property type="match status" value="1"/>
</dbReference>
<evidence type="ECO:0000256" key="16">
    <source>
        <dbReference type="ARBA" id="ARBA00042798"/>
    </source>
</evidence>
<keyword evidence="5" id="KW-0479">Metal-binding</keyword>
<evidence type="ECO:0000256" key="11">
    <source>
        <dbReference type="ARBA" id="ARBA00036904"/>
    </source>
</evidence>
<evidence type="ECO:0000256" key="15">
    <source>
        <dbReference type="ARBA" id="ARBA00041979"/>
    </source>
</evidence>
<dbReference type="PANTHER" id="PTHR47707">
    <property type="entry name" value="8-OXO-DGTP DIPHOSPHATASE"/>
    <property type="match status" value="1"/>
</dbReference>
<keyword evidence="19" id="KW-1185">Reference proteome</keyword>